<evidence type="ECO:0000256" key="5">
    <source>
        <dbReference type="ARBA" id="ARBA00023136"/>
    </source>
</evidence>
<comment type="subcellular location">
    <subcellularLocation>
        <location evidence="1">Membrane</location>
        <topology evidence="1">Lipid-anchor</topology>
    </subcellularLocation>
</comment>
<dbReference type="InterPro" id="IPR050209">
    <property type="entry name" value="Rab_GTPases_membrane_traffic"/>
</dbReference>
<dbReference type="EMBL" id="CP001669">
    <property type="protein sequence ID" value="AFZ79508.1"/>
    <property type="molecule type" value="Genomic_DNA"/>
</dbReference>
<reference evidence="8 9" key="1">
    <citation type="journal article" date="2012" name="BMC Genomics">
        <title>Comparative genomic analysis and phylogenetic position of Theileria equi.</title>
        <authorList>
            <person name="Kappmeyer L.S."/>
            <person name="Thiagarajan M."/>
            <person name="Herndon D.R."/>
            <person name="Ramsay J.D."/>
            <person name="Caler E."/>
            <person name="Djikeng A."/>
            <person name="Gillespie J.J."/>
            <person name="Lau A.O."/>
            <person name="Roalson E.H."/>
            <person name="Silva J.C."/>
            <person name="Silva M.G."/>
            <person name="Suarez C.E."/>
            <person name="Ueti M.W."/>
            <person name="Nene V.M."/>
            <person name="Mealey R.H."/>
            <person name="Knowles D.P."/>
            <person name="Brayton K.A."/>
        </authorList>
    </citation>
    <scope>NUCLEOTIDE SEQUENCE [LARGE SCALE GENOMIC DNA]</scope>
    <source>
        <strain evidence="8 9">WA</strain>
    </source>
</reference>
<keyword evidence="9" id="KW-1185">Reference proteome</keyword>
<evidence type="ECO:0000256" key="7">
    <source>
        <dbReference type="ARBA" id="ARBA00023289"/>
    </source>
</evidence>
<evidence type="ECO:0000256" key="6">
    <source>
        <dbReference type="ARBA" id="ARBA00023288"/>
    </source>
</evidence>
<dbReference type="InterPro" id="IPR001806">
    <property type="entry name" value="Small_GTPase"/>
</dbReference>
<accession>L0AW95</accession>
<dbReference type="SMART" id="SM00174">
    <property type="entry name" value="RHO"/>
    <property type="match status" value="1"/>
</dbReference>
<dbReference type="PROSITE" id="PS51420">
    <property type="entry name" value="RHO"/>
    <property type="match status" value="1"/>
</dbReference>
<evidence type="ECO:0000256" key="4">
    <source>
        <dbReference type="ARBA" id="ARBA00023134"/>
    </source>
</evidence>
<dbReference type="PRINTS" id="PR00449">
    <property type="entry name" value="RASTRNSFRMNG"/>
</dbReference>
<keyword evidence="6" id="KW-0449">Lipoprotein</keyword>
<keyword evidence="7" id="KW-0636">Prenylation</keyword>
<dbReference type="eggNOG" id="KOG0087">
    <property type="taxonomic scope" value="Eukaryota"/>
</dbReference>
<keyword evidence="5" id="KW-0472">Membrane</keyword>
<dbReference type="InterPro" id="IPR027417">
    <property type="entry name" value="P-loop_NTPase"/>
</dbReference>
<name>L0AW95_THEEQ</name>
<proteinExistence type="inferred from homology"/>
<dbReference type="VEuPathDB" id="PiroplasmaDB:BEWA_023570"/>
<dbReference type="SUPFAM" id="SSF52540">
    <property type="entry name" value="P-loop containing nucleoside triphosphate hydrolases"/>
    <property type="match status" value="1"/>
</dbReference>
<keyword evidence="4" id="KW-0342">GTP-binding</keyword>
<evidence type="ECO:0000256" key="1">
    <source>
        <dbReference type="ARBA" id="ARBA00004635"/>
    </source>
</evidence>
<dbReference type="OrthoDB" id="9989112at2759"/>
<dbReference type="Gene3D" id="3.40.50.300">
    <property type="entry name" value="P-loop containing nucleotide triphosphate hydrolases"/>
    <property type="match status" value="1"/>
</dbReference>
<dbReference type="PANTHER" id="PTHR47979">
    <property type="entry name" value="DRAB11-RELATED"/>
    <property type="match status" value="1"/>
</dbReference>
<evidence type="ECO:0000256" key="3">
    <source>
        <dbReference type="ARBA" id="ARBA00022741"/>
    </source>
</evidence>
<dbReference type="GO" id="GO:0004767">
    <property type="term" value="F:sphingomyelin phosphodiesterase activity"/>
    <property type="evidence" value="ECO:0007669"/>
    <property type="project" value="UniProtKB-EC"/>
</dbReference>
<dbReference type="RefSeq" id="XP_004829174.1">
    <property type="nucleotide sequence ID" value="XM_004829117.1"/>
</dbReference>
<comment type="similarity">
    <text evidence="2">Belongs to the small GTPase superfamily. Rab family.</text>
</comment>
<keyword evidence="3" id="KW-0547">Nucleotide-binding</keyword>
<organism evidence="8 9">
    <name type="scientific">Theileria equi strain WA</name>
    <dbReference type="NCBI Taxonomy" id="1537102"/>
    <lineage>
        <taxon>Eukaryota</taxon>
        <taxon>Sar</taxon>
        <taxon>Alveolata</taxon>
        <taxon>Apicomplexa</taxon>
        <taxon>Aconoidasida</taxon>
        <taxon>Piroplasmida</taxon>
        <taxon>Theileriidae</taxon>
        <taxon>Theileria</taxon>
    </lineage>
</organism>
<dbReference type="Proteomes" id="UP000031512">
    <property type="component" value="Chromosome 1"/>
</dbReference>
<dbReference type="KEGG" id="beq:BEWA_023570"/>
<dbReference type="GO" id="GO:0005525">
    <property type="term" value="F:GTP binding"/>
    <property type="evidence" value="ECO:0007669"/>
    <property type="project" value="UniProtKB-KW"/>
</dbReference>
<protein>
    <submittedName>
        <fullName evidence="8">Ras family Rab small GTP-binding protein</fullName>
        <ecNumber evidence="8">3.1.4.12</ecNumber>
    </submittedName>
</protein>
<dbReference type="SMART" id="SM00173">
    <property type="entry name" value="RAS"/>
    <property type="match status" value="1"/>
</dbReference>
<dbReference type="PROSITE" id="PS51419">
    <property type="entry name" value="RAB"/>
    <property type="match status" value="1"/>
</dbReference>
<dbReference type="InterPro" id="IPR005225">
    <property type="entry name" value="Small_GTP-bd"/>
</dbReference>
<dbReference type="AlphaFoldDB" id="L0AW95"/>
<dbReference type="SMART" id="SM00176">
    <property type="entry name" value="RAN"/>
    <property type="match status" value="1"/>
</dbReference>
<dbReference type="GO" id="GO:0016020">
    <property type="term" value="C:membrane"/>
    <property type="evidence" value="ECO:0007669"/>
    <property type="project" value="UniProtKB-SubCell"/>
</dbReference>
<evidence type="ECO:0000313" key="9">
    <source>
        <dbReference type="Proteomes" id="UP000031512"/>
    </source>
</evidence>
<dbReference type="FunFam" id="3.40.50.300:FF:000274">
    <property type="entry name" value="ras-related protein RABA5a"/>
    <property type="match status" value="1"/>
</dbReference>
<dbReference type="Pfam" id="PF00071">
    <property type="entry name" value="Ras"/>
    <property type="match status" value="1"/>
</dbReference>
<dbReference type="STRING" id="1537102.L0AW95"/>
<sequence length="219" mass="24646">MAQEDYDHVYKIILLGDATVGKSHMLCQYIKGTVPSQSKATIGVEFATRTVPLASGGTVKAQIWDTAGQERYRSITSAHYRRAVGALLVYDITNRQSFHNCRKWLKELRNAADDDIIITLVGNKVDLVERDESLRQVHVEQAAKFASENNLTFYEASAVTSYNVKRIFEHLLQDVHDVKSRVDPEVEDKVEYIHNLSRNNDIGCLDRGLCNSVSGCITQ</sequence>
<evidence type="ECO:0000313" key="8">
    <source>
        <dbReference type="EMBL" id="AFZ79508.1"/>
    </source>
</evidence>
<dbReference type="NCBIfam" id="TIGR00231">
    <property type="entry name" value="small_GTP"/>
    <property type="match status" value="1"/>
</dbReference>
<keyword evidence="8" id="KW-0378">Hydrolase</keyword>
<dbReference type="PROSITE" id="PS51421">
    <property type="entry name" value="RAS"/>
    <property type="match status" value="1"/>
</dbReference>
<dbReference type="GO" id="GO:0003924">
    <property type="term" value="F:GTPase activity"/>
    <property type="evidence" value="ECO:0007669"/>
    <property type="project" value="InterPro"/>
</dbReference>
<evidence type="ECO:0000256" key="2">
    <source>
        <dbReference type="ARBA" id="ARBA00006270"/>
    </source>
</evidence>
<gene>
    <name evidence="8" type="ORF">BEWA_023570</name>
</gene>
<dbReference type="EC" id="3.1.4.12" evidence="8"/>
<dbReference type="SMART" id="SM00175">
    <property type="entry name" value="RAB"/>
    <property type="match status" value="1"/>
</dbReference>
<dbReference type="GeneID" id="15806830"/>